<keyword evidence="6 7" id="KW-0472">Membrane</keyword>
<evidence type="ECO:0000256" key="7">
    <source>
        <dbReference type="SAM" id="Phobius"/>
    </source>
</evidence>
<dbReference type="EMBL" id="FNGP01000001">
    <property type="protein sequence ID" value="SDL15920.1"/>
    <property type="molecule type" value="Genomic_DNA"/>
</dbReference>
<evidence type="ECO:0000256" key="1">
    <source>
        <dbReference type="ARBA" id="ARBA00004651"/>
    </source>
</evidence>
<evidence type="ECO:0000256" key="6">
    <source>
        <dbReference type="ARBA" id="ARBA00023136"/>
    </source>
</evidence>
<dbReference type="Pfam" id="PF01899">
    <property type="entry name" value="MNHE"/>
    <property type="match status" value="1"/>
</dbReference>
<name>A0A1G9HSJ2_9ACTN</name>
<dbReference type="PANTHER" id="PTHR34584:SF1">
    <property type="entry name" value="NA(+)_H(+) ANTIPORTER SUBUNIT E1"/>
    <property type="match status" value="1"/>
</dbReference>
<feature type="transmembrane region" description="Helical" evidence="7">
    <location>
        <begin position="21"/>
        <end position="48"/>
    </location>
</feature>
<dbReference type="STRING" id="686624.SAMN04488242_0499"/>
<dbReference type="GO" id="GO:0008324">
    <property type="term" value="F:monoatomic cation transmembrane transporter activity"/>
    <property type="evidence" value="ECO:0007669"/>
    <property type="project" value="InterPro"/>
</dbReference>
<evidence type="ECO:0000256" key="4">
    <source>
        <dbReference type="ARBA" id="ARBA00022692"/>
    </source>
</evidence>
<dbReference type="InterPro" id="IPR002758">
    <property type="entry name" value="Cation_antiport_E"/>
</dbReference>
<reference evidence="8 9" key="1">
    <citation type="submission" date="2016-10" db="EMBL/GenBank/DDBJ databases">
        <authorList>
            <person name="de Groot N.N."/>
        </authorList>
    </citation>
    <scope>NUCLEOTIDE SEQUENCE [LARGE SCALE GENOMIC DNA]</scope>
    <source>
        <strain evidence="8 9">CGMCC 1.9159</strain>
    </source>
</reference>
<dbReference type="AlphaFoldDB" id="A0A1G9HSJ2"/>
<accession>A0A1G9HSJ2</accession>
<keyword evidence="9" id="KW-1185">Reference proteome</keyword>
<protein>
    <submittedName>
        <fullName evidence="8">Multicomponent Na+:H+ antiporter subunit E</fullName>
    </submittedName>
</protein>
<evidence type="ECO:0000256" key="3">
    <source>
        <dbReference type="ARBA" id="ARBA00022475"/>
    </source>
</evidence>
<evidence type="ECO:0000256" key="2">
    <source>
        <dbReference type="ARBA" id="ARBA00006228"/>
    </source>
</evidence>
<keyword evidence="5 7" id="KW-1133">Transmembrane helix</keyword>
<feature type="transmembrane region" description="Helical" evidence="7">
    <location>
        <begin position="68"/>
        <end position="88"/>
    </location>
</feature>
<dbReference type="OrthoDB" id="3556991at2"/>
<dbReference type="RefSeq" id="WP_093248638.1">
    <property type="nucleotide sequence ID" value="NZ_FNGP01000001.1"/>
</dbReference>
<comment type="similarity">
    <text evidence="2">Belongs to the CPA3 antiporters (TC 2.A.63) subunit E family.</text>
</comment>
<dbReference type="GO" id="GO:0005886">
    <property type="term" value="C:plasma membrane"/>
    <property type="evidence" value="ECO:0007669"/>
    <property type="project" value="UniProtKB-SubCell"/>
</dbReference>
<keyword evidence="3" id="KW-1003">Cell membrane</keyword>
<proteinExistence type="inferred from homology"/>
<evidence type="ECO:0000313" key="8">
    <source>
        <dbReference type="EMBL" id="SDL15920.1"/>
    </source>
</evidence>
<evidence type="ECO:0000313" key="9">
    <source>
        <dbReference type="Proteomes" id="UP000199475"/>
    </source>
</evidence>
<evidence type="ECO:0000256" key="5">
    <source>
        <dbReference type="ARBA" id="ARBA00022989"/>
    </source>
</evidence>
<dbReference type="Proteomes" id="UP000199475">
    <property type="component" value="Unassembled WGS sequence"/>
</dbReference>
<sequence length="207" mass="23642">MTTTAPNWKTSRWRLRPTVMIISALLWSMLWASIAPHILISGAILGWVIGVVFPLPPMHWRGRFSPVWAAWLVVRLFWDLTVSSFRLIKYAFERKVDLHAGIVRVDLLSDDDLYQVGVASMISLVPGTVVVEVVRHPRRLYLHCVGLEGEDPEDAIQEMTTQVEARLLRAIGSKEDWQRFQEERITPSVMPPTDWMAEEADAEGEPQ</sequence>
<comment type="subcellular location">
    <subcellularLocation>
        <location evidence="1">Cell membrane</location>
        <topology evidence="1">Multi-pass membrane protein</topology>
    </subcellularLocation>
</comment>
<keyword evidence="4 7" id="KW-0812">Transmembrane</keyword>
<organism evidence="8 9">
    <name type="scientific">Tessaracoccus oleiagri</name>
    <dbReference type="NCBI Taxonomy" id="686624"/>
    <lineage>
        <taxon>Bacteria</taxon>
        <taxon>Bacillati</taxon>
        <taxon>Actinomycetota</taxon>
        <taxon>Actinomycetes</taxon>
        <taxon>Propionibacteriales</taxon>
        <taxon>Propionibacteriaceae</taxon>
        <taxon>Tessaracoccus</taxon>
    </lineage>
</organism>
<dbReference type="PANTHER" id="PTHR34584">
    <property type="entry name" value="NA(+)/H(+) ANTIPORTER SUBUNIT E1"/>
    <property type="match status" value="1"/>
</dbReference>
<gene>
    <name evidence="8" type="ORF">SAMN04488242_0499</name>
</gene>